<comment type="caution">
    <text evidence="2">The sequence shown here is derived from an EMBL/GenBank/DDBJ whole genome shotgun (WGS) entry which is preliminary data.</text>
</comment>
<dbReference type="AlphaFoldDB" id="A0A062UCM2"/>
<dbReference type="InterPro" id="IPR016040">
    <property type="entry name" value="NAD(P)-bd_dom"/>
</dbReference>
<dbReference type="Gene3D" id="3.40.50.720">
    <property type="entry name" value="NAD(P)-binding Rossmann-like Domain"/>
    <property type="match status" value="1"/>
</dbReference>
<dbReference type="Gene3D" id="3.90.25.10">
    <property type="entry name" value="UDP-galactose 4-epimerase, domain 1"/>
    <property type="match status" value="1"/>
</dbReference>
<accession>A0A062UCM2</accession>
<sequence>MARLLNPDPSSFFKGKRVLVTGHTGFTGAWMCQWLIHAGADVHGFALAPEEGQDLNLFTVSRLGERMASEIGDIRDETAIAACLARVKPEIVFHLAAQPLVRRSYVEPEMTYSTNVMGTMNVLRAAHAAGTKILVNITSDKAYLNREWVWGYRENDQLGGHDIYSSSKACADILATSFRLSYCGKEGDMRLATGRAGNVIGGGDWAEDRLIPDIARAYRAGNNVTIRRPNAVRPWQHVLEAVRGYFQLAIALSEGKTDIAAVNFGPDSENVVEVGRLAEAIQDTLGQDLIVIDPDSSTVHEANLLRLDITKARGELGWTPLMGFRQTVDLTTHFYKAIIERPGDAERLLQQDLDTYCGLLGSRPAT</sequence>
<proteinExistence type="predicted"/>
<gene>
    <name evidence="2" type="ORF">HY30_03510</name>
</gene>
<dbReference type="PATRIC" id="fig|1280947.3.peg.1577"/>
<reference evidence="2 3" key="1">
    <citation type="journal article" date="2014" name="Antonie Van Leeuwenhoek">
        <title>Hyphomonas beringensis sp. nov. and Hyphomonas chukchiensis sp. nov., isolated from surface seawater of the Bering Sea and Chukchi Sea.</title>
        <authorList>
            <person name="Li C."/>
            <person name="Lai Q."/>
            <person name="Li G."/>
            <person name="Dong C."/>
            <person name="Wang J."/>
            <person name="Liao Y."/>
            <person name="Shao Z."/>
        </authorList>
    </citation>
    <scope>NUCLEOTIDE SEQUENCE [LARGE SCALE GENOMIC DNA]</scope>
    <source>
        <strain evidence="2 3">BH-BN04-4</strain>
    </source>
</reference>
<dbReference type="STRING" id="1280947.HY30_03510"/>
<organism evidence="2 3">
    <name type="scientific">Hyphomonas chukchiensis</name>
    <dbReference type="NCBI Taxonomy" id="1280947"/>
    <lineage>
        <taxon>Bacteria</taxon>
        <taxon>Pseudomonadati</taxon>
        <taxon>Pseudomonadota</taxon>
        <taxon>Alphaproteobacteria</taxon>
        <taxon>Hyphomonadales</taxon>
        <taxon>Hyphomonadaceae</taxon>
        <taxon>Hyphomonas</taxon>
    </lineage>
</organism>
<evidence type="ECO:0000259" key="1">
    <source>
        <dbReference type="Pfam" id="PF16363"/>
    </source>
</evidence>
<dbReference type="Pfam" id="PF16363">
    <property type="entry name" value="GDP_Man_Dehyd"/>
    <property type="match status" value="1"/>
</dbReference>
<protein>
    <recommendedName>
        <fullName evidence="1">NAD(P)-binding domain-containing protein</fullName>
    </recommendedName>
</protein>
<dbReference type="RefSeq" id="WP_034738780.1">
    <property type="nucleotide sequence ID" value="NZ_AWFG01000019.1"/>
</dbReference>
<keyword evidence="3" id="KW-1185">Reference proteome</keyword>
<dbReference type="EMBL" id="AWFG01000019">
    <property type="protein sequence ID" value="KCZ58815.1"/>
    <property type="molecule type" value="Genomic_DNA"/>
</dbReference>
<evidence type="ECO:0000313" key="2">
    <source>
        <dbReference type="EMBL" id="KCZ58815.1"/>
    </source>
</evidence>
<dbReference type="InterPro" id="IPR036291">
    <property type="entry name" value="NAD(P)-bd_dom_sf"/>
</dbReference>
<evidence type="ECO:0000313" key="3">
    <source>
        <dbReference type="Proteomes" id="UP000027190"/>
    </source>
</evidence>
<dbReference type="NCBIfam" id="TIGR02622">
    <property type="entry name" value="CDP_4_6_dhtase"/>
    <property type="match status" value="1"/>
</dbReference>
<name>A0A062UCM2_9PROT</name>
<dbReference type="PANTHER" id="PTHR43000">
    <property type="entry name" value="DTDP-D-GLUCOSE 4,6-DEHYDRATASE-RELATED"/>
    <property type="match status" value="1"/>
</dbReference>
<dbReference type="eggNOG" id="COG0451">
    <property type="taxonomic scope" value="Bacteria"/>
</dbReference>
<dbReference type="InterPro" id="IPR013445">
    <property type="entry name" value="CDP_4_6_deHydtase"/>
</dbReference>
<dbReference type="Proteomes" id="UP000027190">
    <property type="component" value="Unassembled WGS sequence"/>
</dbReference>
<dbReference type="SUPFAM" id="SSF51735">
    <property type="entry name" value="NAD(P)-binding Rossmann-fold domains"/>
    <property type="match status" value="1"/>
</dbReference>
<feature type="domain" description="NAD(P)-binding" evidence="1">
    <location>
        <begin position="19"/>
        <end position="329"/>
    </location>
</feature>